<comment type="cofactor">
    <cofactor evidence="1">
        <name>heme b</name>
        <dbReference type="ChEBI" id="CHEBI:60344"/>
    </cofactor>
</comment>
<evidence type="ECO:0000256" key="6">
    <source>
        <dbReference type="ARBA" id="ARBA00023004"/>
    </source>
</evidence>
<dbReference type="PROSITE" id="PS51405">
    <property type="entry name" value="HEME_HALOPEROXIDASE"/>
    <property type="match status" value="1"/>
</dbReference>
<organism evidence="10 11">
    <name type="scientific">Heterodermia speciosa</name>
    <dbReference type="NCBI Taxonomy" id="116794"/>
    <lineage>
        <taxon>Eukaryota</taxon>
        <taxon>Fungi</taxon>
        <taxon>Dikarya</taxon>
        <taxon>Ascomycota</taxon>
        <taxon>Pezizomycotina</taxon>
        <taxon>Lecanoromycetes</taxon>
        <taxon>OSLEUM clade</taxon>
        <taxon>Lecanoromycetidae</taxon>
        <taxon>Caliciales</taxon>
        <taxon>Physciaceae</taxon>
        <taxon>Heterodermia</taxon>
    </lineage>
</organism>
<keyword evidence="2" id="KW-0575">Peroxidase</keyword>
<evidence type="ECO:0000256" key="4">
    <source>
        <dbReference type="ARBA" id="ARBA00022723"/>
    </source>
</evidence>
<evidence type="ECO:0000256" key="5">
    <source>
        <dbReference type="ARBA" id="ARBA00023002"/>
    </source>
</evidence>
<evidence type="ECO:0000256" key="2">
    <source>
        <dbReference type="ARBA" id="ARBA00022559"/>
    </source>
</evidence>
<keyword evidence="6" id="KW-0408">Iron</keyword>
<keyword evidence="4" id="KW-0479">Metal-binding</keyword>
<dbReference type="SUPFAM" id="SSF47571">
    <property type="entry name" value="Cloroperoxidase"/>
    <property type="match status" value="1"/>
</dbReference>
<dbReference type="Proteomes" id="UP000664521">
    <property type="component" value="Unassembled WGS sequence"/>
</dbReference>
<comment type="caution">
    <text evidence="10">The sequence shown here is derived from an EMBL/GenBank/DDBJ whole genome shotgun (WGS) entry which is preliminary data.</text>
</comment>
<sequence length="277" mass="31186">MASNSDIPERPAQLRRGDYGAPSTADLRSPCPIVNALANHGYIPRDGRNVRSGEMYAAMAELGASCTVRATLTFGSYYEHHDQLEGGFWDFIRNPLTYVLGPFGLRDVNQRDSEGVKCLNLNQLARHDAVEHDVSLSRRDHAQGDNCTSQKDLVATIVSSSTDSRYVSTTDFAALRVHRLQQQKQDNPSLNVGRTHLLTTSGQVAFLQTLFGGGFPRYRVPVSYMKALFEEERLPVREGWSKRVWISVGFLESLIQTQVLRRCIKRILRDEGLEYPR</sequence>
<protein>
    <recommendedName>
        <fullName evidence="9">Heme haloperoxidase family profile domain-containing protein</fullName>
    </recommendedName>
</protein>
<dbReference type="EMBL" id="CAJPDS010000025">
    <property type="protein sequence ID" value="CAF9920201.1"/>
    <property type="molecule type" value="Genomic_DNA"/>
</dbReference>
<keyword evidence="3" id="KW-0349">Heme</keyword>
<evidence type="ECO:0000256" key="7">
    <source>
        <dbReference type="ARBA" id="ARBA00025795"/>
    </source>
</evidence>
<dbReference type="InterPro" id="IPR036851">
    <property type="entry name" value="Chloroperoxidase-like_sf"/>
</dbReference>
<dbReference type="GO" id="GO:0046872">
    <property type="term" value="F:metal ion binding"/>
    <property type="evidence" value="ECO:0007669"/>
    <property type="project" value="UniProtKB-KW"/>
</dbReference>
<gene>
    <name evidence="10" type="ORF">HETSPECPRED_004192</name>
</gene>
<dbReference type="PANTHER" id="PTHR33577:SF9">
    <property type="entry name" value="PEROXIDASE STCC"/>
    <property type="match status" value="1"/>
</dbReference>
<dbReference type="OrthoDB" id="407298at2759"/>
<comment type="similarity">
    <text evidence="7">Belongs to the chloroperoxidase family.</text>
</comment>
<feature type="region of interest" description="Disordered" evidence="8">
    <location>
        <begin position="1"/>
        <end position="24"/>
    </location>
</feature>
<keyword evidence="5" id="KW-0560">Oxidoreductase</keyword>
<name>A0A8H3F6D0_9LECA</name>
<evidence type="ECO:0000256" key="3">
    <source>
        <dbReference type="ARBA" id="ARBA00022617"/>
    </source>
</evidence>
<accession>A0A8H3F6D0</accession>
<reference evidence="10" key="1">
    <citation type="submission" date="2021-03" db="EMBL/GenBank/DDBJ databases">
        <authorList>
            <person name="Tagirdzhanova G."/>
        </authorList>
    </citation>
    <scope>NUCLEOTIDE SEQUENCE</scope>
</reference>
<dbReference type="AlphaFoldDB" id="A0A8H3F6D0"/>
<keyword evidence="11" id="KW-1185">Reference proteome</keyword>
<evidence type="ECO:0000313" key="10">
    <source>
        <dbReference type="EMBL" id="CAF9920201.1"/>
    </source>
</evidence>
<evidence type="ECO:0000259" key="9">
    <source>
        <dbReference type="PROSITE" id="PS51405"/>
    </source>
</evidence>
<dbReference type="PANTHER" id="PTHR33577">
    <property type="entry name" value="STERIGMATOCYSTIN BIOSYNTHESIS PEROXIDASE STCC-RELATED"/>
    <property type="match status" value="1"/>
</dbReference>
<dbReference type="Gene3D" id="1.10.489.10">
    <property type="entry name" value="Chloroperoxidase-like"/>
    <property type="match status" value="1"/>
</dbReference>
<dbReference type="GO" id="GO:0004601">
    <property type="term" value="F:peroxidase activity"/>
    <property type="evidence" value="ECO:0007669"/>
    <property type="project" value="UniProtKB-KW"/>
</dbReference>
<proteinExistence type="inferred from homology"/>
<dbReference type="Pfam" id="PF01328">
    <property type="entry name" value="Peroxidase_2"/>
    <property type="match status" value="1"/>
</dbReference>
<evidence type="ECO:0000313" key="11">
    <source>
        <dbReference type="Proteomes" id="UP000664521"/>
    </source>
</evidence>
<feature type="domain" description="Heme haloperoxidase family profile" evidence="9">
    <location>
        <begin position="15"/>
        <end position="255"/>
    </location>
</feature>
<dbReference type="InterPro" id="IPR000028">
    <property type="entry name" value="Chloroperoxidase"/>
</dbReference>
<evidence type="ECO:0000256" key="1">
    <source>
        <dbReference type="ARBA" id="ARBA00001970"/>
    </source>
</evidence>
<evidence type="ECO:0000256" key="8">
    <source>
        <dbReference type="SAM" id="MobiDB-lite"/>
    </source>
</evidence>